<dbReference type="EMBL" id="KE145371">
    <property type="protein sequence ID" value="EPE25708.1"/>
    <property type="molecule type" value="Genomic_DNA"/>
</dbReference>
<evidence type="ECO:0000313" key="15">
    <source>
        <dbReference type="EMBL" id="EPE25708.1"/>
    </source>
</evidence>
<feature type="domain" description="Protein kinase" evidence="14">
    <location>
        <begin position="112"/>
        <end position="391"/>
    </location>
</feature>
<dbReference type="InterPro" id="IPR043024">
    <property type="entry name" value="KA1_sf_fungal"/>
</dbReference>
<evidence type="ECO:0000256" key="8">
    <source>
        <dbReference type="ARBA" id="ARBA00022777"/>
    </source>
</evidence>
<dbReference type="Gene3D" id="1.10.510.10">
    <property type="entry name" value="Transferase(Phosphotransferase) domain 1"/>
    <property type="match status" value="1"/>
</dbReference>
<feature type="binding site" evidence="12">
    <location>
        <position position="141"/>
    </location>
    <ligand>
        <name>ATP</name>
        <dbReference type="ChEBI" id="CHEBI:30616"/>
    </ligand>
</feature>
<feature type="region of interest" description="Disordered" evidence="13">
    <location>
        <begin position="557"/>
        <end position="606"/>
    </location>
</feature>
<dbReference type="SUPFAM" id="SSF56112">
    <property type="entry name" value="Protein kinase-like (PK-like)"/>
    <property type="match status" value="1"/>
</dbReference>
<feature type="compositionally biased region" description="Basic and acidic residues" evidence="13">
    <location>
        <begin position="829"/>
        <end position="857"/>
    </location>
</feature>
<comment type="catalytic activity">
    <reaction evidence="11">
        <text>L-seryl-[protein] + ATP = O-phospho-L-seryl-[protein] + ADP + H(+)</text>
        <dbReference type="Rhea" id="RHEA:17989"/>
        <dbReference type="Rhea" id="RHEA-COMP:9863"/>
        <dbReference type="Rhea" id="RHEA-COMP:11604"/>
        <dbReference type="ChEBI" id="CHEBI:15378"/>
        <dbReference type="ChEBI" id="CHEBI:29999"/>
        <dbReference type="ChEBI" id="CHEBI:30616"/>
        <dbReference type="ChEBI" id="CHEBI:83421"/>
        <dbReference type="ChEBI" id="CHEBI:456216"/>
        <dbReference type="EC" id="2.7.11.1"/>
    </reaction>
</comment>
<comment type="similarity">
    <text evidence="2">Belongs to the protein kinase superfamily. CAMK Ser/Thr protein kinase family. NIM1 subfamily.</text>
</comment>
<keyword evidence="5" id="KW-0597">Phosphoprotein</keyword>
<gene>
    <name evidence="15" type="ORF">GLAREA_01620</name>
</gene>
<evidence type="ECO:0000256" key="6">
    <source>
        <dbReference type="ARBA" id="ARBA00022679"/>
    </source>
</evidence>
<evidence type="ECO:0000259" key="14">
    <source>
        <dbReference type="PROSITE" id="PS50011"/>
    </source>
</evidence>
<feature type="region of interest" description="Disordered" evidence="13">
    <location>
        <begin position="637"/>
        <end position="662"/>
    </location>
</feature>
<keyword evidence="8 15" id="KW-0418">Kinase</keyword>
<evidence type="ECO:0000256" key="2">
    <source>
        <dbReference type="ARBA" id="ARBA00010791"/>
    </source>
</evidence>
<dbReference type="STRING" id="1116229.S3DGH7"/>
<dbReference type="InterPro" id="IPR017441">
    <property type="entry name" value="Protein_kinase_ATP_BS"/>
</dbReference>
<feature type="region of interest" description="Disordered" evidence="13">
    <location>
        <begin position="892"/>
        <end position="920"/>
    </location>
</feature>
<evidence type="ECO:0000256" key="11">
    <source>
        <dbReference type="ARBA" id="ARBA00048679"/>
    </source>
</evidence>
<dbReference type="KEGG" id="glz:GLAREA_01620"/>
<dbReference type="GO" id="GO:0035556">
    <property type="term" value="P:intracellular signal transduction"/>
    <property type="evidence" value="ECO:0007669"/>
    <property type="project" value="TreeGrafter"/>
</dbReference>
<evidence type="ECO:0000256" key="1">
    <source>
        <dbReference type="ARBA" id="ARBA00004266"/>
    </source>
</evidence>
<dbReference type="GO" id="GO:0005935">
    <property type="term" value="C:cellular bud neck"/>
    <property type="evidence" value="ECO:0007669"/>
    <property type="project" value="UniProtKB-SubCell"/>
</dbReference>
<protein>
    <recommendedName>
        <fullName evidence="3">non-specific serine/threonine protein kinase</fullName>
        <ecNumber evidence="3">2.7.11.1</ecNumber>
    </recommendedName>
</protein>
<accession>S3DGH7</accession>
<evidence type="ECO:0000256" key="9">
    <source>
        <dbReference type="ARBA" id="ARBA00022840"/>
    </source>
</evidence>
<dbReference type="Pfam" id="PF16797">
    <property type="entry name" value="Fungal_KA1"/>
    <property type="match status" value="1"/>
</dbReference>
<dbReference type="EC" id="2.7.11.1" evidence="3"/>
<feature type="region of interest" description="Disordered" evidence="13">
    <location>
        <begin position="1006"/>
        <end position="1038"/>
    </location>
</feature>
<evidence type="ECO:0000256" key="10">
    <source>
        <dbReference type="ARBA" id="ARBA00047899"/>
    </source>
</evidence>
<feature type="compositionally biased region" description="Low complexity" evidence="13">
    <location>
        <begin position="1006"/>
        <end position="1019"/>
    </location>
</feature>
<keyword evidence="9 12" id="KW-0067">ATP-binding</keyword>
<dbReference type="GO" id="GO:0005524">
    <property type="term" value="F:ATP binding"/>
    <property type="evidence" value="ECO:0007669"/>
    <property type="project" value="UniProtKB-UniRule"/>
</dbReference>
<dbReference type="InterPro" id="IPR031850">
    <property type="entry name" value="Fungal_KA1_dom"/>
</dbReference>
<dbReference type="InterPro" id="IPR011009">
    <property type="entry name" value="Kinase-like_dom_sf"/>
</dbReference>
<keyword evidence="7 12" id="KW-0547">Nucleotide-binding</keyword>
<feature type="compositionally biased region" description="Polar residues" evidence="13">
    <location>
        <begin position="48"/>
        <end position="59"/>
    </location>
</feature>
<evidence type="ECO:0000256" key="13">
    <source>
        <dbReference type="SAM" id="MobiDB-lite"/>
    </source>
</evidence>
<evidence type="ECO:0000256" key="7">
    <source>
        <dbReference type="ARBA" id="ARBA00022741"/>
    </source>
</evidence>
<dbReference type="PROSITE" id="PS00108">
    <property type="entry name" value="PROTEIN_KINASE_ST"/>
    <property type="match status" value="1"/>
</dbReference>
<dbReference type="InterPro" id="IPR008271">
    <property type="entry name" value="Ser/Thr_kinase_AS"/>
</dbReference>
<comment type="catalytic activity">
    <reaction evidence="10">
        <text>L-threonyl-[protein] + ATP = O-phospho-L-threonyl-[protein] + ADP + H(+)</text>
        <dbReference type="Rhea" id="RHEA:46608"/>
        <dbReference type="Rhea" id="RHEA-COMP:11060"/>
        <dbReference type="Rhea" id="RHEA-COMP:11605"/>
        <dbReference type="ChEBI" id="CHEBI:15378"/>
        <dbReference type="ChEBI" id="CHEBI:30013"/>
        <dbReference type="ChEBI" id="CHEBI:30616"/>
        <dbReference type="ChEBI" id="CHEBI:61977"/>
        <dbReference type="ChEBI" id="CHEBI:456216"/>
        <dbReference type="EC" id="2.7.11.1"/>
    </reaction>
</comment>
<dbReference type="GO" id="GO:0005940">
    <property type="term" value="C:septin ring"/>
    <property type="evidence" value="ECO:0007669"/>
    <property type="project" value="UniProtKB-ARBA"/>
</dbReference>
<dbReference type="PANTHER" id="PTHR24346:SF110">
    <property type="entry name" value="NON-SPECIFIC SERINE_THREONINE PROTEIN KINASE"/>
    <property type="match status" value="1"/>
</dbReference>
<feature type="compositionally biased region" description="Polar residues" evidence="13">
    <location>
        <begin position="81"/>
        <end position="100"/>
    </location>
</feature>
<evidence type="ECO:0000256" key="3">
    <source>
        <dbReference type="ARBA" id="ARBA00012513"/>
    </source>
</evidence>
<dbReference type="eggNOG" id="KOG0588">
    <property type="taxonomic scope" value="Eukaryota"/>
</dbReference>
<dbReference type="Proteomes" id="UP000016922">
    <property type="component" value="Unassembled WGS sequence"/>
</dbReference>
<dbReference type="HOGENOM" id="CLU_004222_0_0_1"/>
<dbReference type="FunFam" id="1.10.510.10:FF:000394">
    <property type="entry name" value="Serine/threonine-protein kinase HSL1"/>
    <property type="match status" value="1"/>
</dbReference>
<dbReference type="RefSeq" id="XP_008087027.1">
    <property type="nucleotide sequence ID" value="XM_008088836.1"/>
</dbReference>
<dbReference type="GO" id="GO:0004674">
    <property type="term" value="F:protein serine/threonine kinase activity"/>
    <property type="evidence" value="ECO:0007669"/>
    <property type="project" value="UniProtKB-KW"/>
</dbReference>
<feature type="compositionally biased region" description="Polar residues" evidence="13">
    <location>
        <begin position="22"/>
        <end position="31"/>
    </location>
</feature>
<dbReference type="OrthoDB" id="504170at2759"/>
<keyword evidence="4" id="KW-0723">Serine/threonine-protein kinase</keyword>
<name>S3DGH7_GLAL2</name>
<feature type="region of interest" description="Disordered" evidence="13">
    <location>
        <begin position="796"/>
        <end position="876"/>
    </location>
</feature>
<reference evidence="15 16" key="1">
    <citation type="journal article" date="2013" name="BMC Genomics">
        <title>Genomics-driven discovery of the pneumocandin biosynthetic gene cluster in the fungus Glarea lozoyensis.</title>
        <authorList>
            <person name="Chen L."/>
            <person name="Yue Q."/>
            <person name="Zhang X."/>
            <person name="Xiang M."/>
            <person name="Wang C."/>
            <person name="Li S."/>
            <person name="Che Y."/>
            <person name="Ortiz-Lopez F.J."/>
            <person name="Bills G.F."/>
            <person name="Liu X."/>
            <person name="An Z."/>
        </authorList>
    </citation>
    <scope>NUCLEOTIDE SEQUENCE [LARGE SCALE GENOMIC DNA]</scope>
    <source>
        <strain evidence="16">ATCC 20868 / MF5171</strain>
    </source>
</reference>
<dbReference type="PANTHER" id="PTHR24346">
    <property type="entry name" value="MAP/MICROTUBULE AFFINITY-REGULATING KINASE"/>
    <property type="match status" value="1"/>
</dbReference>
<evidence type="ECO:0000256" key="12">
    <source>
        <dbReference type="PROSITE-ProRule" id="PRU10141"/>
    </source>
</evidence>
<dbReference type="InterPro" id="IPR000719">
    <property type="entry name" value="Prot_kinase_dom"/>
</dbReference>
<evidence type="ECO:0000256" key="5">
    <source>
        <dbReference type="ARBA" id="ARBA00022553"/>
    </source>
</evidence>
<dbReference type="Pfam" id="PF00069">
    <property type="entry name" value="Pkinase"/>
    <property type="match status" value="1"/>
</dbReference>
<dbReference type="AlphaFoldDB" id="S3DGH7"/>
<proteinExistence type="inferred from homology"/>
<keyword evidence="16" id="KW-1185">Reference proteome</keyword>
<keyword evidence="6" id="KW-0808">Transferase</keyword>
<dbReference type="PROSITE" id="PS50011">
    <property type="entry name" value="PROTEIN_KINASE_DOM"/>
    <property type="match status" value="1"/>
</dbReference>
<dbReference type="Gene3D" id="3.30.310.220">
    <property type="entry name" value="Fungal kinase associated-1 domain"/>
    <property type="match status" value="1"/>
</dbReference>
<evidence type="ECO:0000313" key="16">
    <source>
        <dbReference type="Proteomes" id="UP000016922"/>
    </source>
</evidence>
<dbReference type="OMA" id="THVGPWQ"/>
<organism evidence="15 16">
    <name type="scientific">Glarea lozoyensis (strain ATCC 20868 / MF5171)</name>
    <dbReference type="NCBI Taxonomy" id="1116229"/>
    <lineage>
        <taxon>Eukaryota</taxon>
        <taxon>Fungi</taxon>
        <taxon>Dikarya</taxon>
        <taxon>Ascomycota</taxon>
        <taxon>Pezizomycotina</taxon>
        <taxon>Leotiomycetes</taxon>
        <taxon>Helotiales</taxon>
        <taxon>Helotiaceae</taxon>
        <taxon>Glarea</taxon>
    </lineage>
</organism>
<dbReference type="PROSITE" id="PS00107">
    <property type="entry name" value="PROTEIN_KINASE_ATP"/>
    <property type="match status" value="1"/>
</dbReference>
<feature type="region of interest" description="Disordered" evidence="13">
    <location>
        <begin position="1"/>
        <end position="100"/>
    </location>
</feature>
<dbReference type="GeneID" id="19460678"/>
<feature type="region of interest" description="Disordered" evidence="13">
    <location>
        <begin position="732"/>
        <end position="757"/>
    </location>
</feature>
<feature type="compositionally biased region" description="Low complexity" evidence="13">
    <location>
        <begin position="592"/>
        <end position="606"/>
    </location>
</feature>
<evidence type="ECO:0000256" key="4">
    <source>
        <dbReference type="ARBA" id="ARBA00022527"/>
    </source>
</evidence>
<dbReference type="SMART" id="SM00220">
    <property type="entry name" value="S_TKc"/>
    <property type="match status" value="1"/>
</dbReference>
<sequence>MSNQLPPRPPSRRQPLGEATRRVNNAQQPQSMPHHESLKVDGLLQVHKPSSPSPLSQGETYRDASRGSPANPRLSAISKDYQGTDSNRNSQISTVSTNASDGKRIKQCIGPWKLGKTLGKGATARVRLARHAYTGQEAAIKIVQKKNAIMSQAGSLADIADTTASDFDESFRRMPVGIEREVTIMKLIQHPNILKLYDIWENRTEIYLVLEYVDNGELFEHISTKGRLSEAEAVRYFRQILSAVGYCHSMNICHRDLKPENILLTRGGDIKIADFGMAALHQSPDHKLKTSCGSPHYAAPELIRGSNYRGDKVDIWSMGVILYATLAGRLPFDVDGNSKDWLQPLLQKIRKGQYEMAPEFSKDTVSLIWRMLQVDPRNRINLNQIWRHPLVRKYEYLDDLGKGNQSMSPSAMDCARPVMRRSEINKELLHHMRSLWHKYTEQQLLDALLSEEPNEQKLFYTLLLKHRETQLENYIPDLASSASDYHHARPLAMTKTYSTCNFSQVNTKGRGRQVSRFTVISNAAETEKSYDPFKASRPQHLDAMREAEGVKVVIHRDQDSGEDEASLKMRIPSKNSVSNAKDRGRQRPVHPRMYASRSSMASSSRSRGSAVYSRAVIVGRKRGVSFTHLRRLSGESRVNLSSSPHNFKAGRHSNHTEVTDDGGDIIRPVNAISASAQYIRSKKGQIVAVKPLLAAPKNGRGSQIWTEDVRQLSTSLAKDCDEAFNRTSIVPGSKGRKLKRASLDSRPLPPPPARSDSVKMELMEYRKQAELRKHYGGGGSPGHLDRMVSHFDTLIQQTSPTKVGSTRRAISTPVEAKHRAPARPLPSIHEARGEDTSPRKSSHTRKEYGKPRVEAAKSSRIASAPEPRTATTQYSEDYFSKQASQIKDTIRVVPPSSPMSPVKVPAPLSIRKKSSKGGGAVPMMSGGLDYNSAGKNNHRTSTLELRQQYIAGGEQGRSELETIDEHQYNTQSENVGHDTSLGTIVRKKSSWFKRNSRSGSIELKNSEAASDSLLSEASSKNTADDFHNPRPLPVPAKNKGFSLRRLFKKRNSKPDMTVSPYDIYDDNTDTQVSMADVQQQAHAARSAHHDDPRARQIEPQQNWFAKLFNVKPATKYICFSVSRRRARQEITSVLREWRRYGIRDVQVDKERNIVFGKVGAKNFLDMKEVAFAAEVMTVIEHGKRSALSIARFTQERGAASSFQKVVETMESVLKCRGDVGIFGWRPQDFYYFVQPF</sequence>
<comment type="subcellular location">
    <subcellularLocation>
        <location evidence="1">Bud neck</location>
    </subcellularLocation>
</comment>